<keyword evidence="2" id="KW-1185">Reference proteome</keyword>
<dbReference type="EMBL" id="PGOL01002323">
    <property type="protein sequence ID" value="PKI48838.1"/>
    <property type="molecule type" value="Genomic_DNA"/>
</dbReference>
<protein>
    <submittedName>
        <fullName evidence="1">Uncharacterized protein</fullName>
    </submittedName>
</protein>
<evidence type="ECO:0000313" key="1">
    <source>
        <dbReference type="EMBL" id="PKI48838.1"/>
    </source>
</evidence>
<proteinExistence type="predicted"/>
<gene>
    <name evidence="1" type="ORF">CRG98_030776</name>
</gene>
<reference evidence="1 2" key="1">
    <citation type="submission" date="2017-11" db="EMBL/GenBank/DDBJ databases">
        <title>De-novo sequencing of pomegranate (Punica granatum L.) genome.</title>
        <authorList>
            <person name="Akparov Z."/>
            <person name="Amiraslanov A."/>
            <person name="Hajiyeva S."/>
            <person name="Abbasov M."/>
            <person name="Kaur K."/>
            <person name="Hamwieh A."/>
            <person name="Solovyev V."/>
            <person name="Salamov A."/>
            <person name="Braich B."/>
            <person name="Kosarev P."/>
            <person name="Mahmoud A."/>
            <person name="Hajiyev E."/>
            <person name="Babayeva S."/>
            <person name="Izzatullayeva V."/>
            <person name="Mammadov A."/>
            <person name="Mammadov A."/>
            <person name="Sharifova S."/>
            <person name="Ojaghi J."/>
            <person name="Eynullazada K."/>
            <person name="Bayramov B."/>
            <person name="Abdulazimova A."/>
            <person name="Shahmuradov I."/>
        </authorList>
    </citation>
    <scope>NUCLEOTIDE SEQUENCE [LARGE SCALE GENOMIC DNA]</scope>
    <source>
        <strain evidence="2">cv. AG2017</strain>
        <tissue evidence="1">Leaf</tissue>
    </source>
</reference>
<name>A0A2I0IXV5_PUNGR</name>
<dbReference type="AlphaFoldDB" id="A0A2I0IXV5"/>
<comment type="caution">
    <text evidence="1">The sequence shown here is derived from an EMBL/GenBank/DDBJ whole genome shotgun (WGS) entry which is preliminary data.</text>
</comment>
<evidence type="ECO:0000313" key="2">
    <source>
        <dbReference type="Proteomes" id="UP000233551"/>
    </source>
</evidence>
<dbReference type="Proteomes" id="UP000233551">
    <property type="component" value="Unassembled WGS sequence"/>
</dbReference>
<accession>A0A2I0IXV5</accession>
<organism evidence="1 2">
    <name type="scientific">Punica granatum</name>
    <name type="common">Pomegranate</name>
    <dbReference type="NCBI Taxonomy" id="22663"/>
    <lineage>
        <taxon>Eukaryota</taxon>
        <taxon>Viridiplantae</taxon>
        <taxon>Streptophyta</taxon>
        <taxon>Embryophyta</taxon>
        <taxon>Tracheophyta</taxon>
        <taxon>Spermatophyta</taxon>
        <taxon>Magnoliopsida</taxon>
        <taxon>eudicotyledons</taxon>
        <taxon>Gunneridae</taxon>
        <taxon>Pentapetalae</taxon>
        <taxon>rosids</taxon>
        <taxon>malvids</taxon>
        <taxon>Myrtales</taxon>
        <taxon>Lythraceae</taxon>
        <taxon>Punica</taxon>
    </lineage>
</organism>
<sequence>MGSPCPREHSPRVRAFDLANLRLGWAHPSMMEVVESGVQRYATLLWKKKRESHRELEARADFDNVGYDRRNSSLKVRFCHAEARFGLALPRRAGRGRSKIRRMRSSDGVIERWLRLRGIWTFSFGAYSPSYQNR</sequence>